<dbReference type="RefSeq" id="WP_241938310.1">
    <property type="nucleotide sequence ID" value="NZ_JALBGC010000007.1"/>
</dbReference>
<dbReference type="Proteomes" id="UP001139193">
    <property type="component" value="Unassembled WGS sequence"/>
</dbReference>
<evidence type="ECO:0000256" key="1">
    <source>
        <dbReference type="SAM" id="SignalP"/>
    </source>
</evidence>
<protein>
    <recommendedName>
        <fullName evidence="4">Tail fiber protein</fullName>
    </recommendedName>
</protein>
<name>A0A9X2AKU4_9BACT</name>
<gene>
    <name evidence="2" type="ORF">MON38_21985</name>
</gene>
<feature type="signal peptide" evidence="1">
    <location>
        <begin position="1"/>
        <end position="23"/>
    </location>
</feature>
<keyword evidence="1" id="KW-0732">Signal</keyword>
<dbReference type="EMBL" id="JALBGC010000007">
    <property type="protein sequence ID" value="MCI1190104.1"/>
    <property type="molecule type" value="Genomic_DNA"/>
</dbReference>
<evidence type="ECO:0000313" key="3">
    <source>
        <dbReference type="Proteomes" id="UP001139193"/>
    </source>
</evidence>
<accession>A0A9X2AKU4</accession>
<evidence type="ECO:0008006" key="4">
    <source>
        <dbReference type="Google" id="ProtNLM"/>
    </source>
</evidence>
<organism evidence="2 3">
    <name type="scientific">Hymenobacter cyanobacteriorum</name>
    <dbReference type="NCBI Taxonomy" id="2926463"/>
    <lineage>
        <taxon>Bacteria</taxon>
        <taxon>Pseudomonadati</taxon>
        <taxon>Bacteroidota</taxon>
        <taxon>Cytophagia</taxon>
        <taxon>Cytophagales</taxon>
        <taxon>Hymenobacteraceae</taxon>
        <taxon>Hymenobacter</taxon>
    </lineage>
</organism>
<comment type="caution">
    <text evidence="2">The sequence shown here is derived from an EMBL/GenBank/DDBJ whole genome shotgun (WGS) entry which is preliminary data.</text>
</comment>
<keyword evidence="3" id="KW-1185">Reference proteome</keyword>
<dbReference type="AlphaFoldDB" id="A0A9X2AKU4"/>
<reference evidence="2" key="1">
    <citation type="submission" date="2022-03" db="EMBL/GenBank/DDBJ databases">
        <title>Bacterial whole genome sequence for Hymenobacter sp. DH14.</title>
        <authorList>
            <person name="Le V."/>
        </authorList>
    </citation>
    <scope>NUCLEOTIDE SEQUENCE</scope>
    <source>
        <strain evidence="2">DH14</strain>
    </source>
</reference>
<feature type="chain" id="PRO_5040793350" description="Tail fiber protein" evidence="1">
    <location>
        <begin position="24"/>
        <end position="499"/>
    </location>
</feature>
<proteinExistence type="predicted"/>
<sequence length="499" mass="50566">MLTKYLLAPLAALLLAAPRLAHAQTGSVGIGTTTPAASAALDITSTSKGLLLPRLTLAQRTALTASTTAPPVAGLVIYQTDNTPGLYAYDGAAWVRLGADNLGNHTATQTLNLNAQRLRGEVSTSLGDSTAQVELNASVGTQSSALITRSNFTNRYTRTILSGYGKLPEGTNSANDFGIWATAYRGGGWAGFFSAGSTTGTPLRWVGICQNPGFTNTGSAIRIVDGTQGAGKVLTSDSQGYGTWQTPTASPTAAGGNFDLGSYYLVGNGGSTGIAITSSGRVGIGTTAAAPATQALDVRGNVRLGNDASGGTGAGPAVEWVGPGINTDPVGLYRVNPANDQSELRVVVGDVADANDKFAVGRMAGTSTEGGIPAGTFTPNFTVRADGNVGIGTGAPTSTLQVAGSVAASIRELSGGSIAETDYTVIVTGSVSLPAPDATNTGRIYHLINGNTNTYTVTGTFRDAGSGGRIGSFTLNSTAGTKGITVQSDGSQWWILTRE</sequence>
<evidence type="ECO:0000313" key="2">
    <source>
        <dbReference type="EMBL" id="MCI1190104.1"/>
    </source>
</evidence>